<dbReference type="EMBL" id="JANPWB010000001">
    <property type="protein sequence ID" value="KAJ1218163.1"/>
    <property type="molecule type" value="Genomic_DNA"/>
</dbReference>
<organism evidence="1 2">
    <name type="scientific">Pleurodeles waltl</name>
    <name type="common">Iberian ribbed newt</name>
    <dbReference type="NCBI Taxonomy" id="8319"/>
    <lineage>
        <taxon>Eukaryota</taxon>
        <taxon>Metazoa</taxon>
        <taxon>Chordata</taxon>
        <taxon>Craniata</taxon>
        <taxon>Vertebrata</taxon>
        <taxon>Euteleostomi</taxon>
        <taxon>Amphibia</taxon>
        <taxon>Batrachia</taxon>
        <taxon>Caudata</taxon>
        <taxon>Salamandroidea</taxon>
        <taxon>Salamandridae</taxon>
        <taxon>Pleurodelinae</taxon>
        <taxon>Pleurodeles</taxon>
    </lineage>
</organism>
<sequence>MLCPELTSPSKASLLHSLGVEEEDDDDLGPFCTAHNPAELFLKYQDEGDAREYYKPAYQGKQYIDQLGQSVDQYEHFPSLQDIVKVPATLVQDLQAMLQVYYK</sequence>
<protein>
    <submittedName>
        <fullName evidence="1">Uncharacterized protein</fullName>
    </submittedName>
</protein>
<dbReference type="AlphaFoldDB" id="A0AAV7WVK1"/>
<proteinExistence type="predicted"/>
<evidence type="ECO:0000313" key="2">
    <source>
        <dbReference type="Proteomes" id="UP001066276"/>
    </source>
</evidence>
<gene>
    <name evidence="1" type="ORF">NDU88_005746</name>
</gene>
<reference evidence="1" key="1">
    <citation type="journal article" date="2022" name="bioRxiv">
        <title>Sequencing and chromosome-scale assembly of the giantPleurodeles waltlgenome.</title>
        <authorList>
            <person name="Brown T."/>
            <person name="Elewa A."/>
            <person name="Iarovenko S."/>
            <person name="Subramanian E."/>
            <person name="Araus A.J."/>
            <person name="Petzold A."/>
            <person name="Susuki M."/>
            <person name="Suzuki K.-i.T."/>
            <person name="Hayashi T."/>
            <person name="Toyoda A."/>
            <person name="Oliveira C."/>
            <person name="Osipova E."/>
            <person name="Leigh N.D."/>
            <person name="Simon A."/>
            <person name="Yun M.H."/>
        </authorList>
    </citation>
    <scope>NUCLEOTIDE SEQUENCE</scope>
    <source>
        <strain evidence="1">20211129_DDA</strain>
        <tissue evidence="1">Liver</tissue>
    </source>
</reference>
<dbReference type="Proteomes" id="UP001066276">
    <property type="component" value="Chromosome 1_1"/>
</dbReference>
<name>A0AAV7WVK1_PLEWA</name>
<accession>A0AAV7WVK1</accession>
<keyword evidence="2" id="KW-1185">Reference proteome</keyword>
<evidence type="ECO:0000313" key="1">
    <source>
        <dbReference type="EMBL" id="KAJ1218163.1"/>
    </source>
</evidence>
<comment type="caution">
    <text evidence="1">The sequence shown here is derived from an EMBL/GenBank/DDBJ whole genome shotgun (WGS) entry which is preliminary data.</text>
</comment>